<evidence type="ECO:0000313" key="2">
    <source>
        <dbReference type="EMBL" id="GAA4958421.1"/>
    </source>
</evidence>
<dbReference type="Pfam" id="PF04018">
    <property type="entry name" value="VCA0040-like"/>
    <property type="match status" value="1"/>
</dbReference>
<reference evidence="3" key="1">
    <citation type="journal article" date="2019" name="Int. J. Syst. Evol. Microbiol.">
        <title>The Global Catalogue of Microorganisms (GCM) 10K type strain sequencing project: providing services to taxonomists for standard genome sequencing and annotation.</title>
        <authorList>
            <consortium name="The Broad Institute Genomics Platform"/>
            <consortium name="The Broad Institute Genome Sequencing Center for Infectious Disease"/>
            <person name="Wu L."/>
            <person name="Ma J."/>
        </authorList>
    </citation>
    <scope>NUCLEOTIDE SEQUENCE [LARGE SCALE GENOMIC DNA]</scope>
    <source>
        <strain evidence="3">JCM 19134</strain>
    </source>
</reference>
<feature type="transmembrane region" description="Helical" evidence="1">
    <location>
        <begin position="73"/>
        <end position="95"/>
    </location>
</feature>
<comment type="caution">
    <text evidence="2">The sequence shown here is derived from an EMBL/GenBank/DDBJ whole genome shotgun (WGS) entry which is preliminary data.</text>
</comment>
<proteinExistence type="predicted"/>
<dbReference type="PANTHER" id="PTHR37308">
    <property type="entry name" value="INTEGRAL MEMBRANE PROTEIN"/>
    <property type="match status" value="1"/>
</dbReference>
<keyword evidence="1" id="KW-0472">Membrane</keyword>
<feature type="transmembrane region" description="Helical" evidence="1">
    <location>
        <begin position="284"/>
        <end position="305"/>
    </location>
</feature>
<dbReference type="PANTHER" id="PTHR37308:SF1">
    <property type="entry name" value="POLYPRENYL-PHOSPHATE TRANSPORTER"/>
    <property type="match status" value="1"/>
</dbReference>
<sequence length="308" mass="33557">MAHSFKHYFLVFVRGLAMGAADVVPGVSGGTIAFITGIYEELINSIKSIGPQTLVTLVKRGPAAAWQEINGNFLLAVFAGIVTSAITLAGVIEYALQNHPILVWSFFWGLVLASVWHLLKQFRPLTPTLWAWLVVGMAIALAISVLRPVALPGHWWVMALGGSVAICAMILPGVSGSFILLLLGLYSVFIEALSNLQLGLLASFVLGAGLGLLLFSRFLAWLLRHYHNPTLAVLTGFLLGSLNVIWPWKQVIETRLDRHGEEIPVVQQNLLPWQFTEATGEPNYLIMAIIAAVVGLVMVLAIEFISRK</sequence>
<feature type="transmembrane region" description="Helical" evidence="1">
    <location>
        <begin position="230"/>
        <end position="248"/>
    </location>
</feature>
<dbReference type="AlphaFoldDB" id="A0AAV3U8T6"/>
<feature type="transmembrane region" description="Helical" evidence="1">
    <location>
        <begin position="200"/>
        <end position="223"/>
    </location>
</feature>
<accession>A0AAV3U8T6</accession>
<protein>
    <submittedName>
        <fullName evidence="2">DUF368 domain-containing protein</fullName>
    </submittedName>
</protein>
<keyword evidence="1" id="KW-1133">Transmembrane helix</keyword>
<dbReference type="RefSeq" id="WP_345427351.1">
    <property type="nucleotide sequence ID" value="NZ_AP031496.1"/>
</dbReference>
<dbReference type="EMBL" id="BAABLX010000076">
    <property type="protein sequence ID" value="GAA4958421.1"/>
    <property type="molecule type" value="Genomic_DNA"/>
</dbReference>
<gene>
    <name evidence="2" type="ORF">GCM10025791_43860</name>
</gene>
<evidence type="ECO:0000256" key="1">
    <source>
        <dbReference type="SAM" id="Phobius"/>
    </source>
</evidence>
<dbReference type="Proteomes" id="UP001409585">
    <property type="component" value="Unassembled WGS sequence"/>
</dbReference>
<keyword evidence="1" id="KW-0812">Transmembrane</keyword>
<keyword evidence="3" id="KW-1185">Reference proteome</keyword>
<feature type="transmembrane region" description="Helical" evidence="1">
    <location>
        <begin position="128"/>
        <end position="147"/>
    </location>
</feature>
<dbReference type="InterPro" id="IPR007163">
    <property type="entry name" value="VCA0040-like"/>
</dbReference>
<feature type="transmembrane region" description="Helical" evidence="1">
    <location>
        <begin position="101"/>
        <end position="119"/>
    </location>
</feature>
<evidence type="ECO:0000313" key="3">
    <source>
        <dbReference type="Proteomes" id="UP001409585"/>
    </source>
</evidence>
<organism evidence="2 3">
    <name type="scientific">Halioxenophilus aromaticivorans</name>
    <dbReference type="NCBI Taxonomy" id="1306992"/>
    <lineage>
        <taxon>Bacteria</taxon>
        <taxon>Pseudomonadati</taxon>
        <taxon>Pseudomonadota</taxon>
        <taxon>Gammaproteobacteria</taxon>
        <taxon>Alteromonadales</taxon>
        <taxon>Alteromonadaceae</taxon>
        <taxon>Halioxenophilus</taxon>
    </lineage>
</organism>
<name>A0AAV3U8T6_9ALTE</name>